<dbReference type="SUPFAM" id="SSF56300">
    <property type="entry name" value="Metallo-dependent phosphatases"/>
    <property type="match status" value="1"/>
</dbReference>
<accession>A0A0U5B4C5</accession>
<sequence>MGKLQKKMAISLGMMLLIAFNIGLWSYLAREYRTYDTVQDSGVVMAASPSEAESPAALAEAKKGEQTSPVRSDDVRIVVSAAGDVTLGMDESFSYARSFPQEVQRSGYDYFVKNIRPIFTKDDLTMVNLEGTLTNATAKAQKTFRFKGKPDYATILVRGGIDAVNVANNHSHDYLQRGFNDTLTALQKYKVGYFGYTKAYTKTIKGVTVGVLGYEGWKNDQGLRDQIKRDIIALRKQGVKIVVVNFHWGIERSYAPNATQQALGKWAIDAGADLIVGHHPHVVQGIQEYKGKYIVYSLGNFMFGGNQNPSDKDTFIFQQAFHLMDGKLTAQKEIAVLPMSVSSVPVRNNYQPTPLSGKEAMRVWNKIQTASKPLGSLDWKQIQQTHLP</sequence>
<evidence type="ECO:0000313" key="2">
    <source>
        <dbReference type="EMBL" id="BAU28255.1"/>
    </source>
</evidence>
<evidence type="ECO:0000313" key="3">
    <source>
        <dbReference type="Proteomes" id="UP000217696"/>
    </source>
</evidence>
<dbReference type="EMBL" id="AP017312">
    <property type="protein sequence ID" value="BAU28255.1"/>
    <property type="molecule type" value="Genomic_DNA"/>
</dbReference>
<comment type="similarity">
    <text evidence="1">Belongs to the CapA family.</text>
</comment>
<dbReference type="PANTHER" id="PTHR33393:SF13">
    <property type="entry name" value="PGA BIOSYNTHESIS PROTEIN CAPA"/>
    <property type="match status" value="1"/>
</dbReference>
<protein>
    <submittedName>
        <fullName evidence="2">Capsule biosynthesis protein CapA</fullName>
    </submittedName>
</protein>
<reference evidence="2 3" key="1">
    <citation type="submission" date="2015-12" db="EMBL/GenBank/DDBJ databases">
        <title>Genome sequence of Aneurinibacillus soli.</title>
        <authorList>
            <person name="Lee J.S."/>
            <person name="Lee K.C."/>
            <person name="Kim K.K."/>
            <person name="Lee B.W."/>
        </authorList>
    </citation>
    <scope>NUCLEOTIDE SEQUENCE [LARGE SCALE GENOMIC DNA]</scope>
    <source>
        <strain evidence="2 3">CB4</strain>
    </source>
</reference>
<dbReference type="AlphaFoldDB" id="A0A0U5B4C5"/>
<evidence type="ECO:0000256" key="1">
    <source>
        <dbReference type="ARBA" id="ARBA00005662"/>
    </source>
</evidence>
<dbReference type="Gene3D" id="3.60.21.10">
    <property type="match status" value="1"/>
</dbReference>
<dbReference type="PANTHER" id="PTHR33393">
    <property type="entry name" value="POLYGLUTAMINE SYNTHESIS ACCESSORY PROTEIN RV0574C-RELATED"/>
    <property type="match status" value="1"/>
</dbReference>
<proteinExistence type="inferred from homology"/>
<dbReference type="InterPro" id="IPR052169">
    <property type="entry name" value="CW_Biosynth-Accessory"/>
</dbReference>
<dbReference type="InterPro" id="IPR019079">
    <property type="entry name" value="Capsule_synth_CapA"/>
</dbReference>
<name>A0A0U5B4C5_9BACL</name>
<keyword evidence="3" id="KW-1185">Reference proteome</keyword>
<organism evidence="2 3">
    <name type="scientific">Aneurinibacillus soli</name>
    <dbReference type="NCBI Taxonomy" id="1500254"/>
    <lineage>
        <taxon>Bacteria</taxon>
        <taxon>Bacillati</taxon>
        <taxon>Bacillota</taxon>
        <taxon>Bacilli</taxon>
        <taxon>Bacillales</taxon>
        <taxon>Paenibacillaceae</taxon>
        <taxon>Aneurinibacillus group</taxon>
        <taxon>Aneurinibacillus</taxon>
    </lineage>
</organism>
<dbReference type="SMART" id="SM00854">
    <property type="entry name" value="PGA_cap"/>
    <property type="match status" value="1"/>
</dbReference>
<dbReference type="InterPro" id="IPR029052">
    <property type="entry name" value="Metallo-depent_PP-like"/>
</dbReference>
<dbReference type="CDD" id="cd07381">
    <property type="entry name" value="MPP_CapA"/>
    <property type="match status" value="1"/>
</dbReference>
<dbReference type="KEGG" id="asoc:CB4_02429"/>
<dbReference type="Pfam" id="PF09587">
    <property type="entry name" value="PGA_cap"/>
    <property type="match status" value="1"/>
</dbReference>
<dbReference type="RefSeq" id="WP_373681314.1">
    <property type="nucleotide sequence ID" value="NZ_AP017312.1"/>
</dbReference>
<gene>
    <name evidence="2" type="primary">capA_2</name>
    <name evidence="2" type="ORF">CB4_02429</name>
</gene>
<dbReference type="Proteomes" id="UP000217696">
    <property type="component" value="Chromosome"/>
</dbReference>